<keyword evidence="2" id="KW-1185">Reference proteome</keyword>
<name>A0A847S5M2_9BACT</name>
<dbReference type="RefSeq" id="WP_168737951.1">
    <property type="nucleotide sequence ID" value="NZ_JABAHZ010000002.1"/>
</dbReference>
<dbReference type="AlphaFoldDB" id="A0A847S5M2"/>
<evidence type="ECO:0000313" key="1">
    <source>
        <dbReference type="EMBL" id="NLR78550.1"/>
    </source>
</evidence>
<comment type="caution">
    <text evidence="1">The sequence shown here is derived from an EMBL/GenBank/DDBJ whole genome shotgun (WGS) entry which is preliminary data.</text>
</comment>
<dbReference type="EMBL" id="JABAHZ010000002">
    <property type="protein sequence ID" value="NLR78550.1"/>
    <property type="molecule type" value="Genomic_DNA"/>
</dbReference>
<evidence type="ECO:0000313" key="2">
    <source>
        <dbReference type="Proteomes" id="UP000552864"/>
    </source>
</evidence>
<gene>
    <name evidence="1" type="ORF">HGH91_07940</name>
</gene>
<organism evidence="1 2">
    <name type="scientific">Chitinophaga eiseniae</name>
    <dbReference type="NCBI Taxonomy" id="634771"/>
    <lineage>
        <taxon>Bacteria</taxon>
        <taxon>Pseudomonadati</taxon>
        <taxon>Bacteroidota</taxon>
        <taxon>Chitinophagia</taxon>
        <taxon>Chitinophagales</taxon>
        <taxon>Chitinophagaceae</taxon>
        <taxon>Chitinophaga</taxon>
    </lineage>
</organism>
<accession>A0A847S5M2</accession>
<sequence length="279" mass="31356">MRKKIFVFLGVGLLFIAPLLRGFNNRETGFRTYNSENDNEIVISYKITITFQGQKLVMGDTIYSRGDFMLEPLHTIKTEDAIVIDSTGKTIRSSSKSTVEVNPSAYYLTSISKKAGMAFDSSVAPKVTRSYTNDNKQLGYGFSDEPFLTSSKGLLDNLEKEKDTIINGQRCTIFLCVKDIATTANNKPDVSKKTKIIINNEQQEFCYSFISKKICNQFGGSIVYMESSFASGLHAIMQFSYKKGFTPREKVSMDKYVSLYNANLHLLDTLKTRTGKRGL</sequence>
<reference evidence="1 2" key="1">
    <citation type="submission" date="2020-04" db="EMBL/GenBank/DDBJ databases">
        <authorList>
            <person name="Yin C."/>
        </authorList>
    </citation>
    <scope>NUCLEOTIDE SEQUENCE [LARGE SCALE GENOMIC DNA]</scope>
    <source>
        <strain evidence="1 2">Ak56</strain>
    </source>
</reference>
<dbReference type="Proteomes" id="UP000552864">
    <property type="component" value="Unassembled WGS sequence"/>
</dbReference>
<protein>
    <submittedName>
        <fullName evidence="1">Uncharacterized protein</fullName>
    </submittedName>
</protein>
<proteinExistence type="predicted"/>